<dbReference type="AlphaFoldDB" id="A0A6A5KFH6"/>
<organism evidence="1 2">
    <name type="scientific">Decorospora gaudefroyi</name>
    <dbReference type="NCBI Taxonomy" id="184978"/>
    <lineage>
        <taxon>Eukaryota</taxon>
        <taxon>Fungi</taxon>
        <taxon>Dikarya</taxon>
        <taxon>Ascomycota</taxon>
        <taxon>Pezizomycotina</taxon>
        <taxon>Dothideomycetes</taxon>
        <taxon>Pleosporomycetidae</taxon>
        <taxon>Pleosporales</taxon>
        <taxon>Pleosporineae</taxon>
        <taxon>Pleosporaceae</taxon>
        <taxon>Decorospora</taxon>
    </lineage>
</organism>
<proteinExistence type="predicted"/>
<protein>
    <submittedName>
        <fullName evidence="1">Uncharacterized protein</fullName>
    </submittedName>
</protein>
<keyword evidence="2" id="KW-1185">Reference proteome</keyword>
<dbReference type="EMBL" id="ML975308">
    <property type="protein sequence ID" value="KAF1834012.1"/>
    <property type="molecule type" value="Genomic_DNA"/>
</dbReference>
<name>A0A6A5KFH6_9PLEO</name>
<dbReference type="Proteomes" id="UP000800040">
    <property type="component" value="Unassembled WGS sequence"/>
</dbReference>
<accession>A0A6A5KFH6</accession>
<reference evidence="1" key="1">
    <citation type="submission" date="2020-01" db="EMBL/GenBank/DDBJ databases">
        <authorList>
            <consortium name="DOE Joint Genome Institute"/>
            <person name="Haridas S."/>
            <person name="Albert R."/>
            <person name="Binder M."/>
            <person name="Bloem J."/>
            <person name="Labutti K."/>
            <person name="Salamov A."/>
            <person name="Andreopoulos B."/>
            <person name="Baker S.E."/>
            <person name="Barry K."/>
            <person name="Bills G."/>
            <person name="Bluhm B.H."/>
            <person name="Cannon C."/>
            <person name="Castanera R."/>
            <person name="Culley D.E."/>
            <person name="Daum C."/>
            <person name="Ezra D."/>
            <person name="Gonzalez J.B."/>
            <person name="Henrissat B."/>
            <person name="Kuo A."/>
            <person name="Liang C."/>
            <person name="Lipzen A."/>
            <person name="Lutzoni F."/>
            <person name="Magnuson J."/>
            <person name="Mondo S."/>
            <person name="Nolan M."/>
            <person name="Ohm R."/>
            <person name="Pangilinan J."/>
            <person name="Park H.-J."/>
            <person name="Ramirez L."/>
            <person name="Alfaro M."/>
            <person name="Sun H."/>
            <person name="Tritt A."/>
            <person name="Yoshinaga Y."/>
            <person name="Zwiers L.-H."/>
            <person name="Turgeon B.G."/>
            <person name="Goodwin S.B."/>
            <person name="Spatafora J.W."/>
            <person name="Crous P.W."/>
            <person name="Grigoriev I.V."/>
        </authorList>
    </citation>
    <scope>NUCLEOTIDE SEQUENCE</scope>
    <source>
        <strain evidence="1">P77</strain>
    </source>
</reference>
<evidence type="ECO:0000313" key="2">
    <source>
        <dbReference type="Proteomes" id="UP000800040"/>
    </source>
</evidence>
<sequence length="345" mass="38048">MDFVYSINGSPPAITDTVPVQSVDSGLLETSMYSSIPDLPIMRLPWHDYQLTMSPIFISMMIEPTLPLDNAAQYPSAVSCHTCLTLTAPTLELSLVYSISFDCKKTSEPRAPDLLSGSCAPSDLGERATEEMLHEVNLVTPEAATNLLTLSTEDARPVAHLLANSISADLEPRADHLSGQPSIRSEDVRPICATPILPTLAITGSSSSANDPVVLDDSLEVVVPSRKDKRANPRPMRSRKRPLASEGSLLWSDPLFKYKNTECAVDLFTRVIASWIELRDLPQLSAVKIIVEFDTRLKDVEAKYRALSQLRIDNLVELETQYIPTSQVALQQLQSKAEKSRVFQL</sequence>
<gene>
    <name evidence="1" type="ORF">BDW02DRAFT_622277</name>
</gene>
<evidence type="ECO:0000313" key="1">
    <source>
        <dbReference type="EMBL" id="KAF1834012.1"/>
    </source>
</evidence>